<name>A0ABP7JXX1_9RHOB</name>
<reference evidence="3" key="1">
    <citation type="journal article" date="2019" name="Int. J. Syst. Evol. Microbiol.">
        <title>The Global Catalogue of Microorganisms (GCM) 10K type strain sequencing project: providing services to taxonomists for standard genome sequencing and annotation.</title>
        <authorList>
            <consortium name="The Broad Institute Genomics Platform"/>
            <consortium name="The Broad Institute Genome Sequencing Center for Infectious Disease"/>
            <person name="Wu L."/>
            <person name="Ma J."/>
        </authorList>
    </citation>
    <scope>NUCLEOTIDE SEQUENCE [LARGE SCALE GENOMIC DNA]</scope>
    <source>
        <strain evidence="3">JCM 17190</strain>
    </source>
</reference>
<feature type="transmembrane region" description="Helical" evidence="1">
    <location>
        <begin position="217"/>
        <end position="239"/>
    </location>
</feature>
<gene>
    <name evidence="2" type="ORF">GCM10022404_06500</name>
</gene>
<sequence length="247" mass="25615">MTGFELFRYSVRRVANNFNEALAVSGLIWIGMIAIQIISAEVVANNLIGEGAAAQVPLSIALIVLLVSLSVALASCWIAVAWHRFVLSGERPTSVLPQWQGGPIWAYAINTIKIGILVILFGALASGVMSMLLGSAIQSVGVIVIAALVGLPAIYGFYRVSPILPAAALGENLGLGAAWAMTSKISGAIFQAAILGLMGILLLQVPAVVLGDGIIGLLYELAAGWVILMVGVSLLSSIYEAVSAGDM</sequence>
<accession>A0ABP7JXX1</accession>
<evidence type="ECO:0000256" key="1">
    <source>
        <dbReference type="SAM" id="Phobius"/>
    </source>
</evidence>
<feature type="transmembrane region" description="Helical" evidence="1">
    <location>
        <begin position="131"/>
        <end position="151"/>
    </location>
</feature>
<evidence type="ECO:0000313" key="2">
    <source>
        <dbReference type="EMBL" id="GAA3858396.1"/>
    </source>
</evidence>
<feature type="transmembrane region" description="Helical" evidence="1">
    <location>
        <begin position="60"/>
        <end position="83"/>
    </location>
</feature>
<feature type="transmembrane region" description="Helical" evidence="1">
    <location>
        <begin position="188"/>
        <end position="210"/>
    </location>
</feature>
<proteinExistence type="predicted"/>
<keyword evidence="3" id="KW-1185">Reference proteome</keyword>
<keyword evidence="1" id="KW-0812">Transmembrane</keyword>
<dbReference type="EMBL" id="BAABDF010000003">
    <property type="protein sequence ID" value="GAA3858396.1"/>
    <property type="molecule type" value="Genomic_DNA"/>
</dbReference>
<feature type="transmembrane region" description="Helical" evidence="1">
    <location>
        <begin position="104"/>
        <end position="125"/>
    </location>
</feature>
<evidence type="ECO:0000313" key="3">
    <source>
        <dbReference type="Proteomes" id="UP001399917"/>
    </source>
</evidence>
<protein>
    <recommendedName>
        <fullName evidence="4">ABC-2 family transporter protein</fullName>
    </recommendedName>
</protein>
<feature type="transmembrane region" description="Helical" evidence="1">
    <location>
        <begin position="21"/>
        <end position="40"/>
    </location>
</feature>
<evidence type="ECO:0008006" key="4">
    <source>
        <dbReference type="Google" id="ProtNLM"/>
    </source>
</evidence>
<organism evidence="2 3">
    <name type="scientific">Celeribacter arenosi</name>
    <dbReference type="NCBI Taxonomy" id="792649"/>
    <lineage>
        <taxon>Bacteria</taxon>
        <taxon>Pseudomonadati</taxon>
        <taxon>Pseudomonadota</taxon>
        <taxon>Alphaproteobacteria</taxon>
        <taxon>Rhodobacterales</taxon>
        <taxon>Roseobacteraceae</taxon>
        <taxon>Celeribacter</taxon>
    </lineage>
</organism>
<comment type="caution">
    <text evidence="2">The sequence shown here is derived from an EMBL/GenBank/DDBJ whole genome shotgun (WGS) entry which is preliminary data.</text>
</comment>
<dbReference type="Proteomes" id="UP001399917">
    <property type="component" value="Unassembled WGS sequence"/>
</dbReference>
<keyword evidence="1" id="KW-0472">Membrane</keyword>
<keyword evidence="1" id="KW-1133">Transmembrane helix</keyword>
<dbReference type="RefSeq" id="WP_344843407.1">
    <property type="nucleotide sequence ID" value="NZ_BAABDF010000003.1"/>
</dbReference>